<proteinExistence type="predicted"/>
<dbReference type="InterPro" id="IPR001296">
    <property type="entry name" value="Glyco_trans_1"/>
</dbReference>
<evidence type="ECO:0000313" key="4">
    <source>
        <dbReference type="Proteomes" id="UP000730618"/>
    </source>
</evidence>
<feature type="domain" description="Glycosyltransferase subfamily 4-like N-terminal" evidence="2">
    <location>
        <begin position="42"/>
        <end position="158"/>
    </location>
</feature>
<comment type="caution">
    <text evidence="3">The sequence shown here is derived from an EMBL/GenBank/DDBJ whole genome shotgun (WGS) entry which is preliminary data.</text>
</comment>
<evidence type="ECO:0000259" key="2">
    <source>
        <dbReference type="Pfam" id="PF13439"/>
    </source>
</evidence>
<dbReference type="PANTHER" id="PTHR45947:SF3">
    <property type="entry name" value="SULFOQUINOVOSYL TRANSFERASE SQD2"/>
    <property type="match status" value="1"/>
</dbReference>
<keyword evidence="3" id="KW-0808">Transferase</keyword>
<gene>
    <name evidence="3" type="primary">bshA_1</name>
    <name evidence="3" type="ORF">PAECIP111802_04058</name>
</gene>
<evidence type="ECO:0000259" key="1">
    <source>
        <dbReference type="Pfam" id="PF00534"/>
    </source>
</evidence>
<sequence length="360" mass="42520">MLKKIAFVRTRYLPASETFIYEELKNIRRFKAIVFARKRFNLKRFPFPRIKRLPRSTKKLVRAFRRKRIRLIHARFGPAGIRMMKVKRRLRIPMITSFHGFDLPAKINRKKKYYRKLRKLFKVGNKFTVPSRQMKRQLRRYGCPKNKIKIMYSGINVKKFRYIKRHTSTNNVTIISVGRLHKKKGFRYLIRAFKKVHAKAPSSRLIIVGTGVERKNLKRLIKKKKLKGSVRLKGFVPHKRLMRLLKRADIFCLPSITTKDGNHEGIPNAIKEAMATGLPIVATRHGGIPELVTNGREGFLVPEKNVRNLARKLKHLVKNPSSRLKMGRRGHRKVAKRFNSRKQVRRLESIYRHLIKKGRK</sequence>
<dbReference type="InterPro" id="IPR050194">
    <property type="entry name" value="Glycosyltransferase_grp1"/>
</dbReference>
<feature type="domain" description="Glycosyl transferase family 1" evidence="1">
    <location>
        <begin position="169"/>
        <end position="331"/>
    </location>
</feature>
<reference evidence="3 4" key="1">
    <citation type="submission" date="2021-06" db="EMBL/GenBank/DDBJ databases">
        <authorList>
            <person name="Criscuolo A."/>
        </authorList>
    </citation>
    <scope>NUCLEOTIDE SEQUENCE [LARGE SCALE GENOMIC DNA]</scope>
    <source>
        <strain evidence="4">CIP 111802</strain>
    </source>
</reference>
<evidence type="ECO:0000313" key="3">
    <source>
        <dbReference type="EMBL" id="CAG7647763.1"/>
    </source>
</evidence>
<dbReference type="Pfam" id="PF13439">
    <property type="entry name" value="Glyco_transf_4"/>
    <property type="match status" value="1"/>
</dbReference>
<dbReference type="InterPro" id="IPR028098">
    <property type="entry name" value="Glyco_trans_4-like_N"/>
</dbReference>
<dbReference type="PANTHER" id="PTHR45947">
    <property type="entry name" value="SULFOQUINOVOSYL TRANSFERASE SQD2"/>
    <property type="match status" value="1"/>
</dbReference>
<keyword evidence="3" id="KW-0328">Glycosyltransferase</keyword>
<dbReference type="EC" id="2.4.1.-" evidence="3"/>
<dbReference type="Proteomes" id="UP000730618">
    <property type="component" value="Unassembled WGS sequence"/>
</dbReference>
<keyword evidence="4" id="KW-1185">Reference proteome</keyword>
<accession>A0ABM8VKX5</accession>
<protein>
    <submittedName>
        <fullName evidence="3">N-acetyl-alpha-D-glucosaminyl L-malate synthase</fullName>
        <ecNumber evidence="3">2.4.1.-</ecNumber>
    </submittedName>
</protein>
<dbReference type="RefSeq" id="WP_218100346.1">
    <property type="nucleotide sequence ID" value="NZ_CAJVCE010000011.1"/>
</dbReference>
<organism evidence="3 4">
    <name type="scientific">Paenibacillus allorhizosphaerae</name>
    <dbReference type="NCBI Taxonomy" id="2849866"/>
    <lineage>
        <taxon>Bacteria</taxon>
        <taxon>Bacillati</taxon>
        <taxon>Bacillota</taxon>
        <taxon>Bacilli</taxon>
        <taxon>Bacillales</taxon>
        <taxon>Paenibacillaceae</taxon>
        <taxon>Paenibacillus</taxon>
    </lineage>
</organism>
<dbReference type="GO" id="GO:0016757">
    <property type="term" value="F:glycosyltransferase activity"/>
    <property type="evidence" value="ECO:0007669"/>
    <property type="project" value="UniProtKB-KW"/>
</dbReference>
<name>A0ABM8VKX5_9BACL</name>
<dbReference type="EMBL" id="CAJVCE010000011">
    <property type="protein sequence ID" value="CAG7647763.1"/>
    <property type="molecule type" value="Genomic_DNA"/>
</dbReference>
<dbReference type="Pfam" id="PF00534">
    <property type="entry name" value="Glycos_transf_1"/>
    <property type="match status" value="1"/>
</dbReference>